<keyword evidence="2" id="KW-0812">Transmembrane</keyword>
<gene>
    <name evidence="3" type="ORF">Ssi02_59530</name>
</gene>
<proteinExistence type="predicted"/>
<feature type="compositionally biased region" description="Pro residues" evidence="1">
    <location>
        <begin position="132"/>
        <end position="142"/>
    </location>
</feature>
<evidence type="ECO:0000256" key="1">
    <source>
        <dbReference type="SAM" id="MobiDB-lite"/>
    </source>
</evidence>
<feature type="compositionally biased region" description="Low complexity" evidence="1">
    <location>
        <begin position="156"/>
        <end position="191"/>
    </location>
</feature>
<feature type="region of interest" description="Disordered" evidence="1">
    <location>
        <begin position="1"/>
        <end position="52"/>
    </location>
</feature>
<feature type="region of interest" description="Disordered" evidence="1">
    <location>
        <begin position="79"/>
        <end position="218"/>
    </location>
</feature>
<evidence type="ECO:0000313" key="4">
    <source>
        <dbReference type="Proteomes" id="UP000606172"/>
    </source>
</evidence>
<name>A0A919RKY1_9ACTN</name>
<feature type="compositionally biased region" description="Pro residues" evidence="1">
    <location>
        <begin position="101"/>
        <end position="117"/>
    </location>
</feature>
<feature type="compositionally biased region" description="Low complexity" evidence="1">
    <location>
        <begin position="84"/>
        <end position="100"/>
    </location>
</feature>
<dbReference type="RefSeq" id="WP_204030753.1">
    <property type="nucleotide sequence ID" value="NZ_BOOW01000037.1"/>
</dbReference>
<organism evidence="3 4">
    <name type="scientific">Sinosporangium siamense</name>
    <dbReference type="NCBI Taxonomy" id="1367973"/>
    <lineage>
        <taxon>Bacteria</taxon>
        <taxon>Bacillati</taxon>
        <taxon>Actinomycetota</taxon>
        <taxon>Actinomycetes</taxon>
        <taxon>Streptosporangiales</taxon>
        <taxon>Streptosporangiaceae</taxon>
        <taxon>Sinosporangium</taxon>
    </lineage>
</organism>
<evidence type="ECO:0000256" key="2">
    <source>
        <dbReference type="SAM" id="Phobius"/>
    </source>
</evidence>
<keyword evidence="4" id="KW-1185">Reference proteome</keyword>
<reference evidence="3" key="1">
    <citation type="submission" date="2021-01" db="EMBL/GenBank/DDBJ databases">
        <title>Whole genome shotgun sequence of Sinosporangium siamense NBRC 109515.</title>
        <authorList>
            <person name="Komaki H."/>
            <person name="Tamura T."/>
        </authorList>
    </citation>
    <scope>NUCLEOTIDE SEQUENCE</scope>
    <source>
        <strain evidence="3">NBRC 109515</strain>
    </source>
</reference>
<dbReference type="PRINTS" id="PR01217">
    <property type="entry name" value="PRICHEXTENSN"/>
</dbReference>
<feature type="compositionally biased region" description="Pro residues" evidence="1">
    <location>
        <begin position="209"/>
        <end position="218"/>
    </location>
</feature>
<comment type="caution">
    <text evidence="3">The sequence shown here is derived from an EMBL/GenBank/DDBJ whole genome shotgun (WGS) entry which is preliminary data.</text>
</comment>
<feature type="transmembrane region" description="Helical" evidence="2">
    <location>
        <begin position="55"/>
        <end position="76"/>
    </location>
</feature>
<dbReference type="AlphaFoldDB" id="A0A919RKY1"/>
<dbReference type="EMBL" id="BOOW01000037">
    <property type="protein sequence ID" value="GII95722.1"/>
    <property type="molecule type" value="Genomic_DNA"/>
</dbReference>
<keyword evidence="2" id="KW-1133">Transmembrane helix</keyword>
<dbReference type="Proteomes" id="UP000606172">
    <property type="component" value="Unassembled WGS sequence"/>
</dbReference>
<sequence>MAEEHADRSKARLRPPYGRPVSKEDDIWRAWDTWQDDDEEPPPPPGERPRAKPKLLPLVAVSGVVAVIVFGVWLGWPDPEAGRVASPVASPTTSAAFAPVPADPSPVIDTPPPPPGMEAPTADEPLATKPVATPPGPPPPAATRPAVRPTRKPPVVKRAPATPRPTRATRPTATPRPKTRRPTGYPGTGPTVAPPPPSPYGNDHGTGPTEPPPPPGGR</sequence>
<protein>
    <submittedName>
        <fullName evidence="3">Uncharacterized protein</fullName>
    </submittedName>
</protein>
<keyword evidence="2" id="KW-0472">Membrane</keyword>
<accession>A0A919RKY1</accession>
<feature type="compositionally biased region" description="Basic and acidic residues" evidence="1">
    <location>
        <begin position="1"/>
        <end position="10"/>
    </location>
</feature>
<evidence type="ECO:0000313" key="3">
    <source>
        <dbReference type="EMBL" id="GII95722.1"/>
    </source>
</evidence>